<dbReference type="InterPro" id="IPR002347">
    <property type="entry name" value="SDR_fam"/>
</dbReference>
<evidence type="ECO:0000256" key="2">
    <source>
        <dbReference type="ARBA" id="ARBA00023002"/>
    </source>
</evidence>
<reference evidence="4 5" key="1">
    <citation type="submission" date="2020-08" db="EMBL/GenBank/DDBJ databases">
        <title>Polaribacter sp. L12M9 isolated from gut of the Korean scallop.</title>
        <authorList>
            <person name="Jeong Y.S."/>
        </authorList>
    </citation>
    <scope>NUCLEOTIDE SEQUENCE [LARGE SCALE GENOMIC DNA]</scope>
    <source>
        <strain evidence="4 5">L12M9</strain>
    </source>
</reference>
<dbReference type="InterPro" id="IPR036291">
    <property type="entry name" value="NAD(P)-bd_dom_sf"/>
</dbReference>
<dbReference type="Gene3D" id="3.40.50.720">
    <property type="entry name" value="NAD(P)-binding Rossmann-like Domain"/>
    <property type="match status" value="1"/>
</dbReference>
<dbReference type="PROSITE" id="PS00061">
    <property type="entry name" value="ADH_SHORT"/>
    <property type="match status" value="1"/>
</dbReference>
<organism evidence="4 5">
    <name type="scientific">Polaribacter pectinis</name>
    <dbReference type="NCBI Taxonomy" id="2738844"/>
    <lineage>
        <taxon>Bacteria</taxon>
        <taxon>Pseudomonadati</taxon>
        <taxon>Bacteroidota</taxon>
        <taxon>Flavobacteriia</taxon>
        <taxon>Flavobacteriales</taxon>
        <taxon>Flavobacteriaceae</taxon>
    </lineage>
</organism>
<dbReference type="SUPFAM" id="SSF51735">
    <property type="entry name" value="NAD(P)-binding Rossmann-fold domains"/>
    <property type="match status" value="1"/>
</dbReference>
<comment type="similarity">
    <text evidence="1 3">Belongs to the short-chain dehydrogenases/reductases (SDR) family.</text>
</comment>
<dbReference type="PRINTS" id="PR00080">
    <property type="entry name" value="SDRFAMILY"/>
</dbReference>
<dbReference type="PANTHER" id="PTHR44196:SF1">
    <property type="entry name" value="DEHYDROGENASE_REDUCTASE SDR FAMILY MEMBER 7B"/>
    <property type="match status" value="1"/>
</dbReference>
<evidence type="ECO:0000256" key="3">
    <source>
        <dbReference type="RuleBase" id="RU000363"/>
    </source>
</evidence>
<dbReference type="GO" id="GO:0016491">
    <property type="term" value="F:oxidoreductase activity"/>
    <property type="evidence" value="ECO:0007669"/>
    <property type="project" value="UniProtKB-KW"/>
</dbReference>
<accession>A0A7G9L8K1</accession>
<evidence type="ECO:0000313" key="4">
    <source>
        <dbReference type="EMBL" id="QNM84950.1"/>
    </source>
</evidence>
<keyword evidence="2" id="KW-0560">Oxidoreductase</keyword>
<dbReference type="PRINTS" id="PR00081">
    <property type="entry name" value="GDHRDH"/>
</dbReference>
<sequence>MSFSNKVVWITGASSGIGKALAIELSNLNAILILSSRNEDSLKQVKATCKNTNDVKIITLDLEQYDNFQSKVDEAISCFGKIDILVNNGGISQRSLVENTQIVVDKRIMNINYLGTVALTKAVLPHFIKNKSGQFVVTTSIVGKIGTPLRSSYAASKHALHGFFDSLRAEQHQNNIAITLVCPGFINTNVSKNALTGDGTPQGKMDVATGNGMSAERLAKLMAKAIKKKKEEIYIAGAKEKLGVYVKRFFPKLFSILVRKMSVT</sequence>
<evidence type="ECO:0000313" key="5">
    <source>
        <dbReference type="Proteomes" id="UP000515808"/>
    </source>
</evidence>
<dbReference type="NCBIfam" id="NF004825">
    <property type="entry name" value="PRK06181.1"/>
    <property type="match status" value="1"/>
</dbReference>
<dbReference type="InterPro" id="IPR020904">
    <property type="entry name" value="Sc_DH/Rdtase_CS"/>
</dbReference>
<dbReference type="RefSeq" id="WP_187481870.1">
    <property type="nucleotide sequence ID" value="NZ_CP060695.1"/>
</dbReference>
<protein>
    <submittedName>
        <fullName evidence="4">SDR family oxidoreductase</fullName>
    </submittedName>
</protein>
<proteinExistence type="inferred from homology"/>
<dbReference type="PANTHER" id="PTHR44196">
    <property type="entry name" value="DEHYDROGENASE/REDUCTASE SDR FAMILY MEMBER 7B"/>
    <property type="match status" value="1"/>
</dbReference>
<gene>
    <name evidence="4" type="ORF">H9W90_12215</name>
</gene>
<dbReference type="GO" id="GO:0016020">
    <property type="term" value="C:membrane"/>
    <property type="evidence" value="ECO:0007669"/>
    <property type="project" value="TreeGrafter"/>
</dbReference>
<name>A0A7G9L8K1_9FLAO</name>
<evidence type="ECO:0000256" key="1">
    <source>
        <dbReference type="ARBA" id="ARBA00006484"/>
    </source>
</evidence>
<keyword evidence="5" id="KW-1185">Reference proteome</keyword>
<dbReference type="EMBL" id="CP060695">
    <property type="protein sequence ID" value="QNM84950.1"/>
    <property type="molecule type" value="Genomic_DNA"/>
</dbReference>
<dbReference type="Pfam" id="PF00106">
    <property type="entry name" value="adh_short"/>
    <property type="match status" value="1"/>
</dbReference>
<dbReference type="AlphaFoldDB" id="A0A7G9L8K1"/>
<dbReference type="Proteomes" id="UP000515808">
    <property type="component" value="Chromosome"/>
</dbReference>
<dbReference type="CDD" id="cd05332">
    <property type="entry name" value="11beta-HSD1_like_SDR_c"/>
    <property type="match status" value="1"/>
</dbReference>
<dbReference type="KEGG" id="ppec:H9W90_12215"/>